<feature type="binding site" evidence="35">
    <location>
        <position position="434"/>
    </location>
    <ligand>
        <name>Mg(2+)</name>
        <dbReference type="ChEBI" id="CHEBI:18420"/>
        <label>1</label>
        <note>catalytic</note>
    </ligand>
</feature>
<dbReference type="PROSITE" id="PS50125">
    <property type="entry name" value="GUANYLATE_CYCLASE_2"/>
    <property type="match status" value="2"/>
</dbReference>
<dbReference type="SMART" id="SM00044">
    <property type="entry name" value="CYCc"/>
    <property type="match status" value="2"/>
</dbReference>
<evidence type="ECO:0000256" key="4">
    <source>
        <dbReference type="ARBA" id="ARBA00004221"/>
    </source>
</evidence>
<feature type="transmembrane region" description="Helical" evidence="36">
    <location>
        <begin position="249"/>
        <end position="271"/>
    </location>
</feature>
<feature type="binding site" evidence="34">
    <location>
        <position position="478"/>
    </location>
    <ligand>
        <name>ATP</name>
        <dbReference type="ChEBI" id="CHEBI:30616"/>
    </ligand>
</feature>
<feature type="domain" description="Guanylate cyclase" evidence="37">
    <location>
        <begin position="791"/>
        <end position="931"/>
    </location>
</feature>
<evidence type="ECO:0000256" key="33">
    <source>
        <dbReference type="PIRNR" id="PIRNR039050"/>
    </source>
</evidence>
<dbReference type="FunFam" id="3.30.70.1230:FF:000001">
    <property type="entry name" value="Adenylate cyclase"/>
    <property type="match status" value="1"/>
</dbReference>
<comment type="catalytic activity">
    <reaction evidence="1 33">
        <text>ATP = 3',5'-cyclic AMP + diphosphate</text>
        <dbReference type="Rhea" id="RHEA:15389"/>
        <dbReference type="ChEBI" id="CHEBI:30616"/>
        <dbReference type="ChEBI" id="CHEBI:33019"/>
        <dbReference type="ChEBI" id="CHEBI:58165"/>
        <dbReference type="EC" id="4.6.1.1"/>
    </reaction>
</comment>
<dbReference type="GO" id="GO:0006171">
    <property type="term" value="P:cAMP biosynthetic process"/>
    <property type="evidence" value="ECO:0007669"/>
    <property type="project" value="UniProtKB-KW"/>
</dbReference>
<dbReference type="InterPro" id="IPR009398">
    <property type="entry name" value="Adcy_conserved_dom"/>
</dbReference>
<dbReference type="PANTHER" id="PTHR45627:SF15">
    <property type="entry name" value="ADENYLATE CYCLASE"/>
    <property type="match status" value="1"/>
</dbReference>
<organism evidence="38 39">
    <name type="scientific">Amphilophus citrinellus</name>
    <name type="common">Midas cichlid</name>
    <name type="synonym">Cichlasoma citrinellum</name>
    <dbReference type="NCBI Taxonomy" id="61819"/>
    <lineage>
        <taxon>Eukaryota</taxon>
        <taxon>Metazoa</taxon>
        <taxon>Chordata</taxon>
        <taxon>Craniata</taxon>
        <taxon>Vertebrata</taxon>
        <taxon>Euteleostomi</taxon>
        <taxon>Actinopterygii</taxon>
        <taxon>Neopterygii</taxon>
        <taxon>Teleostei</taxon>
        <taxon>Neoteleostei</taxon>
        <taxon>Acanthomorphata</taxon>
        <taxon>Ovalentaria</taxon>
        <taxon>Cichlomorphae</taxon>
        <taxon>Cichliformes</taxon>
        <taxon>Cichlidae</taxon>
        <taxon>New World cichlids</taxon>
        <taxon>Cichlasomatinae</taxon>
        <taxon>Heroini</taxon>
        <taxon>Amphilophus</taxon>
    </lineage>
</organism>
<evidence type="ECO:0000256" key="3">
    <source>
        <dbReference type="ARBA" id="ARBA00004187"/>
    </source>
</evidence>
<keyword evidence="10" id="KW-1003">Cell membrane</keyword>
<keyword evidence="25 35" id="KW-0464">Manganese</keyword>
<dbReference type="GO" id="GO:0005905">
    <property type="term" value="C:clathrin-coated pit"/>
    <property type="evidence" value="ECO:0007669"/>
    <property type="project" value="UniProtKB-KW"/>
</dbReference>
<evidence type="ECO:0000256" key="34">
    <source>
        <dbReference type="PIRSR" id="PIRSR039050-50"/>
    </source>
</evidence>
<feature type="binding site" evidence="34">
    <location>
        <begin position="918"/>
        <end position="920"/>
    </location>
    <ligand>
        <name>ATP</name>
        <dbReference type="ChEBI" id="CHEBI:30616"/>
    </ligand>
</feature>
<dbReference type="GO" id="GO:0014069">
    <property type="term" value="C:postsynaptic density"/>
    <property type="evidence" value="ECO:0007669"/>
    <property type="project" value="UniProtKB-SubCell"/>
</dbReference>
<keyword evidence="20 33" id="KW-0115">cAMP biosynthesis</keyword>
<feature type="transmembrane region" description="Helical" evidence="36">
    <location>
        <begin position="159"/>
        <end position="181"/>
    </location>
</feature>
<sequence>MVTFADTMQVSPVGLHELPCLTATMSPGLRRKRMLWQSAVKHIIMQQELSLGVEPARKIFVTDAYIEEINRQIRSKASRGVTKRRSSTFRVQPVVRESTRTHGSTGGAFNDYSSDADFFVHWGRTVCGVYIPTLLHTFKSHDLEKLYQQHSSTQRRNSLAITNVIDVVAKLHILVLYLALAPDASTDTLRGCLTGMFMALATVLCITVLTQKDSMSPQWLHYAGLTSWLSQTTQVLGGLVYGLEKDPSWYLLFTLFATYTLLPLPLLWAICAGSLTSILHILVEIVCSGFSVFARGLLYLGMNTAGLFIHYLTDHAQRQAFLETRRCIEGRLKLEQENQRQERLVLSILPRFVALEMIADMSAMENDLNPQEFHKIYIHQYKDVSILFADIKGFTLLSMNLSAQDLVRTLNELFGRFDRLADEHHCLRIKILGDCYYCVSGVPEPQRAHARYCVEMGLAMINTIRYVRKQLKFDMDMRIGIHSGSVLCGVLGLQKWQFDVWSWDVGIANMLEAGGIPGRIHISRATLDCLEGTYKTEDGHGRDRNAFLRKYNIDTFLICPQEDRDKLDHIELPKAQQPIQTWNPCVPFRTVVDMNSILAAFTNGSMPSLWQSNSREINKRIKHAIELRSSERMHKEHITLLTLVFKDSNIEDKIFVLSGVIAMVTCAVFLRLNSLLKLAMLLLAVAVYSYLSHLAFVSITRHDTLHSGISVLLMAMFIVAIFYNGRQWEATARLDFLWRLQAQQEVADMRELREHNECLLYNILPVHVAQHFLDRSKHDEDLYSQSYDEVGVMFASIAGFDEYFEEKEMKHEGVECLRLLNEIIAGFDELFEEPYFHHVEKIKTIGSCYMAASGLAPDKQTSMDEWNHLSELVLFALAMQETLKEIIRHSTQNFQLRVGIAHGPVVAGVIGATKPQYDIWGSTVNLASRMDSTGVSGRIQVPEATRRILTEWGFVLQLRGEIFVKGVSEHQGKVRTYFISTMRSKMANNGTDGCLGGRTGGRMTLAEVVFSLVQARQKEKMRESSTRFNRTPSRLQR</sequence>
<evidence type="ECO:0000256" key="17">
    <source>
        <dbReference type="ARBA" id="ARBA00022840"/>
    </source>
</evidence>
<dbReference type="GeneTree" id="ENSGT00940000167206"/>
<feature type="binding site" evidence="34">
    <location>
        <begin position="432"/>
        <end position="434"/>
    </location>
    <ligand>
        <name>ATP</name>
        <dbReference type="ChEBI" id="CHEBI:30616"/>
    </ligand>
</feature>
<dbReference type="InterPro" id="IPR001054">
    <property type="entry name" value="A/G_cyclase"/>
</dbReference>
<protein>
    <recommendedName>
        <fullName evidence="33">adenylate cyclase</fullName>
        <ecNumber evidence="33">4.6.1.1</ecNumber>
    </recommendedName>
</protein>
<reference evidence="38" key="1">
    <citation type="submission" date="2025-08" db="UniProtKB">
        <authorList>
            <consortium name="Ensembl"/>
        </authorList>
    </citation>
    <scope>IDENTIFICATION</scope>
</reference>
<evidence type="ECO:0000313" key="39">
    <source>
        <dbReference type="Proteomes" id="UP000261340"/>
    </source>
</evidence>
<evidence type="ECO:0000256" key="23">
    <source>
        <dbReference type="ARBA" id="ARBA00023176"/>
    </source>
</evidence>
<dbReference type="Pfam" id="PF06327">
    <property type="entry name" value="Adcy_cons_dom"/>
    <property type="match status" value="1"/>
</dbReference>
<evidence type="ECO:0000256" key="24">
    <source>
        <dbReference type="ARBA" id="ARBA00023180"/>
    </source>
</evidence>
<keyword evidence="11" id="KW-0488">Methylation</keyword>
<evidence type="ECO:0000256" key="25">
    <source>
        <dbReference type="ARBA" id="ARBA00023211"/>
    </source>
</evidence>
<evidence type="ECO:0000256" key="30">
    <source>
        <dbReference type="ARBA" id="ARBA00034111"/>
    </source>
</evidence>
<evidence type="ECO:0000256" key="8">
    <source>
        <dbReference type="ARBA" id="ARBA00004640"/>
    </source>
</evidence>
<dbReference type="GO" id="GO:0030665">
    <property type="term" value="C:clathrin-coated vesicle membrane"/>
    <property type="evidence" value="ECO:0007669"/>
    <property type="project" value="UniProtKB-SubCell"/>
</dbReference>
<comment type="similarity">
    <text evidence="33">Belongs to the adenylyl cyclase class-4/guanylyl cyclase family.</text>
</comment>
<evidence type="ECO:0000256" key="35">
    <source>
        <dbReference type="PIRSR" id="PIRSR039050-51"/>
    </source>
</evidence>
<feature type="binding site" evidence="35">
    <location>
        <position position="390"/>
    </location>
    <ligand>
        <name>Mg(2+)</name>
        <dbReference type="ChEBI" id="CHEBI:18420"/>
        <label>2</label>
        <note>catalytic</note>
    </ligand>
</feature>
<keyword evidence="26 33" id="KW-0456">Lyase</keyword>
<feature type="transmembrane region" description="Helical" evidence="36">
    <location>
        <begin position="679"/>
        <end position="699"/>
    </location>
</feature>
<evidence type="ECO:0000256" key="29">
    <source>
        <dbReference type="ARBA" id="ARBA00034105"/>
    </source>
</evidence>
<evidence type="ECO:0000256" key="22">
    <source>
        <dbReference type="ARBA" id="ARBA00023136"/>
    </source>
</evidence>
<evidence type="ECO:0000256" key="10">
    <source>
        <dbReference type="ARBA" id="ARBA00022475"/>
    </source>
</evidence>
<keyword evidence="15" id="KW-0677">Repeat</keyword>
<evidence type="ECO:0000256" key="36">
    <source>
        <dbReference type="SAM" id="Phobius"/>
    </source>
</evidence>
<keyword evidence="13 36" id="KW-0812">Transmembrane</keyword>
<evidence type="ECO:0000256" key="32">
    <source>
        <dbReference type="ARBA" id="ARBA00058052"/>
    </source>
</evidence>
<feature type="binding site" evidence="34">
    <location>
        <position position="843"/>
    </location>
    <ligand>
        <name>ATP</name>
        <dbReference type="ChEBI" id="CHEBI:30616"/>
    </ligand>
</feature>
<keyword evidence="17 33" id="KW-0067">ATP-binding</keyword>
<feature type="binding site" evidence="34">
    <location>
        <begin position="925"/>
        <end position="929"/>
    </location>
    <ligand>
        <name>ATP</name>
        <dbReference type="ChEBI" id="CHEBI:30616"/>
    </ligand>
</feature>
<evidence type="ECO:0000256" key="19">
    <source>
        <dbReference type="ARBA" id="ARBA00022989"/>
    </source>
</evidence>
<feature type="transmembrane region" description="Helical" evidence="36">
    <location>
        <begin position="193"/>
        <end position="210"/>
    </location>
</feature>
<evidence type="ECO:0000256" key="1">
    <source>
        <dbReference type="ARBA" id="ARBA00001593"/>
    </source>
</evidence>
<evidence type="ECO:0000256" key="11">
    <source>
        <dbReference type="ARBA" id="ARBA00022481"/>
    </source>
</evidence>
<dbReference type="GO" id="GO:0042734">
    <property type="term" value="C:presynaptic membrane"/>
    <property type="evidence" value="ECO:0007669"/>
    <property type="project" value="UniProtKB-SubCell"/>
</dbReference>
<comment type="function">
    <text evidence="33">Catalyzes the formation of the signaling molecule cAMP in response to G-protein signaling.</text>
</comment>
<feature type="binding site" evidence="34">
    <location>
        <position position="965"/>
    </location>
    <ligand>
        <name>ATP</name>
        <dbReference type="ChEBI" id="CHEBI:30616"/>
    </ligand>
</feature>
<dbReference type="Ensembl" id="ENSACIT00000007397.1">
    <property type="protein sequence ID" value="ENSACIP00000007183.1"/>
    <property type="gene ID" value="ENSACIG00000005449.1"/>
</dbReference>
<keyword evidence="23" id="KW-0168">Coated pit</keyword>
<evidence type="ECO:0000256" key="14">
    <source>
        <dbReference type="ARBA" id="ARBA00022723"/>
    </source>
</evidence>
<keyword evidence="16 33" id="KW-0547">Nucleotide-binding</keyword>
<dbReference type="Gene3D" id="3.30.70.1230">
    <property type="entry name" value="Nucleotide cyclase"/>
    <property type="match status" value="2"/>
</dbReference>
<evidence type="ECO:0000259" key="37">
    <source>
        <dbReference type="PROSITE" id="PS50125"/>
    </source>
</evidence>
<dbReference type="GO" id="GO:0016324">
    <property type="term" value="C:apical plasma membrane"/>
    <property type="evidence" value="ECO:0007669"/>
    <property type="project" value="UniProtKB-SubCell"/>
</dbReference>
<feature type="transmembrane region" description="Helical" evidence="36">
    <location>
        <begin position="654"/>
        <end position="672"/>
    </location>
</feature>
<keyword evidence="24" id="KW-0325">Glycoprotein</keyword>
<keyword evidence="22 33" id="KW-0472">Membrane</keyword>
<feature type="domain" description="Guanylate cyclase" evidence="37">
    <location>
        <begin position="385"/>
        <end position="512"/>
    </location>
</feature>
<keyword evidence="28" id="KW-0968">Cytoplasmic vesicle</keyword>
<dbReference type="PANTHER" id="PTHR45627">
    <property type="entry name" value="ADENYLATE CYCLASE TYPE 1"/>
    <property type="match status" value="1"/>
</dbReference>
<dbReference type="AlphaFoldDB" id="A0A3Q0RBC7"/>
<evidence type="ECO:0000256" key="20">
    <source>
        <dbReference type="ARBA" id="ARBA00022998"/>
    </source>
</evidence>
<keyword evidence="12" id="KW-0597">Phosphoprotein</keyword>
<feature type="binding site" evidence="34">
    <location>
        <begin position="390"/>
        <end position="395"/>
    </location>
    <ligand>
        <name>ATP</name>
        <dbReference type="ChEBI" id="CHEBI:30616"/>
    </ligand>
</feature>
<feature type="binding site" evidence="35">
    <location>
        <position position="391"/>
    </location>
    <ligand>
        <name>Mg(2+)</name>
        <dbReference type="ChEBI" id="CHEBI:18420"/>
        <label>2</label>
        <note>catalytic</note>
    </ligand>
</feature>
<dbReference type="GO" id="GO:0050796">
    <property type="term" value="P:regulation of insulin secretion"/>
    <property type="evidence" value="ECO:0007669"/>
    <property type="project" value="UniProtKB-ARBA"/>
</dbReference>
<keyword evidence="27" id="KW-0966">Cell projection</keyword>
<dbReference type="SUPFAM" id="SSF55073">
    <property type="entry name" value="Nucleotide cyclase"/>
    <property type="match status" value="2"/>
</dbReference>
<feature type="binding site" evidence="35">
    <location>
        <position position="390"/>
    </location>
    <ligand>
        <name>Mg(2+)</name>
        <dbReference type="ChEBI" id="CHEBI:18420"/>
        <label>1</label>
        <note>catalytic</note>
    </ligand>
</feature>
<evidence type="ECO:0000256" key="18">
    <source>
        <dbReference type="ARBA" id="ARBA00022842"/>
    </source>
</evidence>
<dbReference type="GO" id="GO:0016323">
    <property type="term" value="C:basolateral plasma membrane"/>
    <property type="evidence" value="ECO:0007669"/>
    <property type="project" value="UniProtKB-SubCell"/>
</dbReference>
<evidence type="ECO:0000256" key="12">
    <source>
        <dbReference type="ARBA" id="ARBA00022553"/>
    </source>
</evidence>
<keyword evidence="18 33" id="KW-0460">Magnesium</keyword>
<feature type="binding site" evidence="35">
    <location>
        <position position="434"/>
    </location>
    <ligand>
        <name>Mg(2+)</name>
        <dbReference type="ChEBI" id="CHEBI:18420"/>
        <label>2</label>
        <note>catalytic</note>
    </ligand>
</feature>
<comment type="cofactor">
    <cofactor evidence="35">
        <name>Mg(2+)</name>
        <dbReference type="ChEBI" id="CHEBI:18420"/>
    </cofactor>
    <cofactor evidence="35">
        <name>Mn(2+)</name>
        <dbReference type="ChEBI" id="CHEBI:29035"/>
    </cofactor>
    <text evidence="35">Binds 2 magnesium ions per subunit. Is also active with manganese (in vitro).</text>
</comment>
<feature type="transmembrane region" description="Helical" evidence="36">
    <location>
        <begin position="278"/>
        <end position="302"/>
    </location>
</feature>
<keyword evidence="21" id="KW-0770">Synapse</keyword>
<dbReference type="InterPro" id="IPR030672">
    <property type="entry name" value="Adcy"/>
</dbReference>
<evidence type="ECO:0000256" key="31">
    <source>
        <dbReference type="ARBA" id="ARBA00037878"/>
    </source>
</evidence>
<accession>A0A3Q0RBC7</accession>
<dbReference type="Proteomes" id="UP000261340">
    <property type="component" value="Unplaced"/>
</dbReference>
<dbReference type="Pfam" id="PF00211">
    <property type="entry name" value="Guanylate_cyc"/>
    <property type="match status" value="2"/>
</dbReference>
<evidence type="ECO:0000256" key="6">
    <source>
        <dbReference type="ARBA" id="ARBA00004285"/>
    </source>
</evidence>
<evidence type="ECO:0000256" key="5">
    <source>
        <dbReference type="ARBA" id="ARBA00004279"/>
    </source>
</evidence>
<dbReference type="GO" id="GO:0030425">
    <property type="term" value="C:dendrite"/>
    <property type="evidence" value="ECO:0007669"/>
    <property type="project" value="UniProtKB-SubCell"/>
</dbReference>
<dbReference type="GO" id="GO:0035556">
    <property type="term" value="P:intracellular signal transduction"/>
    <property type="evidence" value="ECO:0007669"/>
    <property type="project" value="InterPro"/>
</dbReference>
<evidence type="ECO:0000256" key="16">
    <source>
        <dbReference type="ARBA" id="ARBA00022741"/>
    </source>
</evidence>
<dbReference type="GO" id="GO:0005901">
    <property type="term" value="C:caveola"/>
    <property type="evidence" value="ECO:0007669"/>
    <property type="project" value="UniProtKB-SubCell"/>
</dbReference>
<keyword evidence="19 36" id="KW-1133">Transmembrane helix</keyword>
<evidence type="ECO:0000256" key="15">
    <source>
        <dbReference type="ARBA" id="ARBA00022737"/>
    </source>
</evidence>
<dbReference type="PIRSF" id="PIRSF039050">
    <property type="entry name" value="Ade_cyc"/>
    <property type="match status" value="1"/>
</dbReference>
<evidence type="ECO:0000256" key="21">
    <source>
        <dbReference type="ARBA" id="ARBA00023018"/>
    </source>
</evidence>
<dbReference type="Pfam" id="PF16214">
    <property type="entry name" value="AC_N"/>
    <property type="match status" value="1"/>
</dbReference>
<dbReference type="GO" id="GO:0004016">
    <property type="term" value="F:adenylate cyclase activity"/>
    <property type="evidence" value="ECO:0007669"/>
    <property type="project" value="UniProtKB-EC"/>
</dbReference>
<dbReference type="CDD" id="cd07302">
    <property type="entry name" value="CHD"/>
    <property type="match status" value="2"/>
</dbReference>
<dbReference type="FunFam" id="3.30.70.1230:FF:000011">
    <property type="entry name" value="Adenylate cyclase"/>
    <property type="match status" value="1"/>
</dbReference>
<evidence type="ECO:0000256" key="2">
    <source>
        <dbReference type="ARBA" id="ARBA00001936"/>
    </source>
</evidence>
<comment type="cofactor">
    <cofactor evidence="2">
        <name>Mn(2+)</name>
        <dbReference type="ChEBI" id="CHEBI:29035"/>
    </cofactor>
</comment>
<feature type="transmembrane region" description="Helical" evidence="36">
    <location>
        <begin position="705"/>
        <end position="723"/>
    </location>
</feature>
<evidence type="ECO:0000256" key="7">
    <source>
        <dbReference type="ARBA" id="ARBA00004345"/>
    </source>
</evidence>
<evidence type="ECO:0000256" key="27">
    <source>
        <dbReference type="ARBA" id="ARBA00023273"/>
    </source>
</evidence>
<evidence type="ECO:0000256" key="9">
    <source>
        <dbReference type="ARBA" id="ARBA00004651"/>
    </source>
</evidence>
<dbReference type="EC" id="4.6.1.1" evidence="33"/>
<proteinExistence type="inferred from homology"/>
<comment type="function">
    <text evidence="32">Catalyzes the formation of cAMP in response to calcium entry leadings to cAMP signaling activation that affect processes suche as synaptic plasticity and insulin secretion. Plays a role in many brain functions, such as learning, memory, drug addiction, and anxiety modulation through regulation of synaptic plasticity by modulating long-term memory and long-term potentiation (LTP) through CREB transcription factor activity modulation. Plays a central role in insulin secretion by controlling glucose homeostasis through glucagon-like peptide 1 and glucose signaling pathway and maintains insulin secretion through calcium-dependent PKA activation leading to vesicle pool replenishment. Also, allows PTGER3 to induce potentiation of PTGER4-mediated PLA2 secretion by switching from a negative to a positive regulation, during the IL1B induced-dedifferentiation of smooth muscle cells.</text>
</comment>
<dbReference type="GO" id="GO:0046872">
    <property type="term" value="F:metal ion binding"/>
    <property type="evidence" value="ECO:0007669"/>
    <property type="project" value="UniProtKB-KW"/>
</dbReference>
<evidence type="ECO:0000256" key="13">
    <source>
        <dbReference type="ARBA" id="ARBA00022692"/>
    </source>
</evidence>
<dbReference type="InterPro" id="IPR029787">
    <property type="entry name" value="Nucleotide_cyclase"/>
</dbReference>
<dbReference type="GO" id="GO:0005524">
    <property type="term" value="F:ATP binding"/>
    <property type="evidence" value="ECO:0007669"/>
    <property type="project" value="UniProtKB-UniRule"/>
</dbReference>
<dbReference type="GO" id="GO:0007189">
    <property type="term" value="P:adenylate cyclase-activating G protein-coupled receptor signaling pathway"/>
    <property type="evidence" value="ECO:0007669"/>
    <property type="project" value="TreeGrafter"/>
</dbReference>
<keyword evidence="39" id="KW-1185">Reference proteome</keyword>
<name>A0A3Q0RBC7_AMPCI</name>
<evidence type="ECO:0000256" key="26">
    <source>
        <dbReference type="ARBA" id="ARBA00023239"/>
    </source>
</evidence>
<keyword evidence="14 33" id="KW-0479">Metal-binding</keyword>
<comment type="subcellular location">
    <subcellularLocation>
        <location evidence="4">Apical cell membrane</location>
    </subcellularLocation>
    <subcellularLocation>
        <location evidence="3">Basolateral cell membrane</location>
    </subcellularLocation>
    <subcellularLocation>
        <location evidence="9">Cell membrane</location>
        <topology evidence="9">Multi-pass membrane protein</topology>
    </subcellularLocation>
    <subcellularLocation>
        <location evidence="5">Cell projection</location>
        <location evidence="5">Dendrite</location>
    </subcellularLocation>
    <subcellularLocation>
        <location evidence="8">Cytoplasmic vesicle</location>
        <location evidence="8">Clathrin-coated vesicle membrane</location>
    </subcellularLocation>
    <subcellularLocation>
        <location evidence="6">Membrane raft</location>
    </subcellularLocation>
    <subcellularLocation>
        <location evidence="7">Membrane</location>
        <location evidence="7">Caveola</location>
    </subcellularLocation>
    <subcellularLocation>
        <location evidence="31">Membrane</location>
        <location evidence="31">Coated pit</location>
    </subcellularLocation>
    <subcellularLocation>
        <location evidence="29">Postsynaptic density</location>
    </subcellularLocation>
    <subcellularLocation>
        <location evidence="30">Presynaptic cell membrane</location>
    </subcellularLocation>
</comment>
<reference evidence="38" key="2">
    <citation type="submission" date="2025-09" db="UniProtKB">
        <authorList>
            <consortium name="Ensembl"/>
        </authorList>
    </citation>
    <scope>IDENTIFICATION</scope>
</reference>
<evidence type="ECO:0000256" key="28">
    <source>
        <dbReference type="ARBA" id="ARBA00023329"/>
    </source>
</evidence>
<evidence type="ECO:0000313" key="38">
    <source>
        <dbReference type="Ensembl" id="ENSACIP00000007183.1"/>
    </source>
</evidence>
<dbReference type="InterPro" id="IPR032628">
    <property type="entry name" value="AC_N"/>
</dbReference>